<dbReference type="PANTHER" id="PTHR28004:SF2">
    <property type="entry name" value="D-SERINE DEHYDRATASE"/>
    <property type="match status" value="1"/>
</dbReference>
<name>A0AAU7W284_9MICO</name>
<evidence type="ECO:0000313" key="1">
    <source>
        <dbReference type="EMBL" id="XBX79862.1"/>
    </source>
</evidence>
<dbReference type="InterPro" id="IPR051466">
    <property type="entry name" value="D-amino_acid_metab_enzyme"/>
</dbReference>
<dbReference type="AlphaFoldDB" id="A0AAU7W284"/>
<dbReference type="InterPro" id="IPR029066">
    <property type="entry name" value="PLP-binding_barrel"/>
</dbReference>
<dbReference type="Gene3D" id="3.20.20.10">
    <property type="entry name" value="Alanine racemase"/>
    <property type="match status" value="1"/>
</dbReference>
<protein>
    <submittedName>
        <fullName evidence="1">Amino acid deaminase/aldolase</fullName>
    </submittedName>
</protein>
<dbReference type="EMBL" id="CP158357">
    <property type="protein sequence ID" value="XBX79862.1"/>
    <property type="molecule type" value="Genomic_DNA"/>
</dbReference>
<dbReference type="GO" id="GO:0008721">
    <property type="term" value="F:D-serine ammonia-lyase activity"/>
    <property type="evidence" value="ECO:0007669"/>
    <property type="project" value="TreeGrafter"/>
</dbReference>
<dbReference type="RefSeq" id="WP_350352774.1">
    <property type="nucleotide sequence ID" value="NZ_CP158357.1"/>
</dbReference>
<sequence>MLDLTEELSPVPGAPVVAPEWQDPARYWPRLSAATQHLPAPVAVIDREALRYNAMDLLVRSGGLPIRVASKSVRVRAVLDAVLKLPGYRGILAFTLAEALWLAETHDDIVLAYPTVDRGSLAALFADEQAAQRITLMVDDLAHLDLIDSIKGPGERPEIRVAVDVDASWKSSLLGHIGVRRSALFTAGEVAGFARKVIARPGFRLVGLQMYDAQIAGQGDDAGSDAPLIRMVQARSRAELRERRAAIVEAVTALAPMEFLNGGGTGSLEFTGSDESLTEASAGSGLLGGHLFDGYRSFQPAPASAFAFDVVRRPAADIATVLGGGWIASGPPVASRQPKPVWPEGLRTLPREAAGEVQTPLQGPAATSLGVGDRVWFRHAKSGEPAERIERYHLVSGDEIIDELPTYRGEGKAFL</sequence>
<reference evidence="1" key="1">
    <citation type="submission" date="2024-06" db="EMBL/GenBank/DDBJ databases">
        <title>Draft genome sequence of Microbacterium sp. strain A8/3-1, isolated from Oxytropis tragacanthoides Fisch. ex DC. Root nodules in the Altai region of Russia.</title>
        <authorList>
            <person name="Sazanova A."/>
            <person name="Guro P."/>
            <person name="Kuznetsova I."/>
            <person name="Belimov A."/>
            <person name="Safronova V."/>
        </authorList>
    </citation>
    <scope>NUCLEOTIDE SEQUENCE</scope>
    <source>
        <strain evidence="1">A8/3-1</strain>
    </source>
</reference>
<accession>A0AAU7W284</accession>
<gene>
    <name evidence="1" type="ORF">ABS642_07185</name>
</gene>
<proteinExistence type="predicted"/>
<organism evidence="1">
    <name type="scientific">Microbacterium sp. A8/3-1</name>
    <dbReference type="NCBI Taxonomy" id="3160749"/>
    <lineage>
        <taxon>Bacteria</taxon>
        <taxon>Bacillati</taxon>
        <taxon>Actinomycetota</taxon>
        <taxon>Actinomycetes</taxon>
        <taxon>Micrococcales</taxon>
        <taxon>Microbacteriaceae</taxon>
        <taxon>Microbacterium</taxon>
    </lineage>
</organism>
<dbReference type="PANTHER" id="PTHR28004">
    <property type="entry name" value="ZGC:162816-RELATED"/>
    <property type="match status" value="1"/>
</dbReference>
<dbReference type="GO" id="GO:0036088">
    <property type="term" value="P:D-serine catabolic process"/>
    <property type="evidence" value="ECO:0007669"/>
    <property type="project" value="TreeGrafter"/>
</dbReference>
<dbReference type="SUPFAM" id="SSF51419">
    <property type="entry name" value="PLP-binding barrel"/>
    <property type="match status" value="1"/>
</dbReference>